<dbReference type="Proteomes" id="UP000249377">
    <property type="component" value="Unassembled WGS sequence"/>
</dbReference>
<dbReference type="Pfam" id="PF14559">
    <property type="entry name" value="TPR_19"/>
    <property type="match status" value="1"/>
</dbReference>
<dbReference type="InterPro" id="IPR017441">
    <property type="entry name" value="Protein_kinase_ATP_BS"/>
</dbReference>
<dbReference type="EMBL" id="QLYR01000001">
    <property type="protein sequence ID" value="RAQ30388.1"/>
    <property type="molecule type" value="Genomic_DNA"/>
</dbReference>
<reference evidence="11 12" key="1">
    <citation type="submission" date="2018-06" db="EMBL/GenBank/DDBJ databases">
        <title>Noncontiguous genome sequence of Ruminococcaceae bacterium ASD2818.</title>
        <authorList>
            <person name="Chaplin A.V."/>
            <person name="Sokolova S.R."/>
            <person name="Kochetkova T.O."/>
            <person name="Goltsov A.Y."/>
            <person name="Trofimov D.Y."/>
            <person name="Efimov B.A."/>
        </authorList>
    </citation>
    <scope>NUCLEOTIDE SEQUENCE [LARGE SCALE GENOMIC DNA]</scope>
    <source>
        <strain evidence="11 12">ASD2818</strain>
    </source>
</reference>
<dbReference type="EC" id="2.7.11.1" evidence="2"/>
<dbReference type="SMART" id="SM00028">
    <property type="entry name" value="TPR"/>
    <property type="match status" value="4"/>
</dbReference>
<feature type="domain" description="Protein kinase" evidence="10">
    <location>
        <begin position="12"/>
        <end position="271"/>
    </location>
</feature>
<keyword evidence="5" id="KW-0418">Kinase</keyword>
<feature type="transmembrane region" description="Helical" evidence="9">
    <location>
        <begin position="289"/>
        <end position="309"/>
    </location>
</feature>
<keyword evidence="6 8" id="KW-0067">ATP-binding</keyword>
<evidence type="ECO:0000313" key="12">
    <source>
        <dbReference type="Proteomes" id="UP000249377"/>
    </source>
</evidence>
<protein>
    <recommendedName>
        <fullName evidence="2">non-specific serine/threonine protein kinase</fullName>
        <ecNumber evidence="2">2.7.11.1</ecNumber>
    </recommendedName>
</protein>
<evidence type="ECO:0000256" key="3">
    <source>
        <dbReference type="ARBA" id="ARBA00022679"/>
    </source>
</evidence>
<keyword evidence="7" id="KW-0802">TPR repeat</keyword>
<evidence type="ECO:0000256" key="1">
    <source>
        <dbReference type="ARBA" id="ARBA00010886"/>
    </source>
</evidence>
<evidence type="ECO:0000256" key="8">
    <source>
        <dbReference type="PROSITE-ProRule" id="PRU10141"/>
    </source>
</evidence>
<dbReference type="SMART" id="SM00220">
    <property type="entry name" value="S_TKc"/>
    <property type="match status" value="1"/>
</dbReference>
<keyword evidence="9" id="KW-1133">Transmembrane helix</keyword>
<dbReference type="InterPro" id="IPR019734">
    <property type="entry name" value="TPR_rpt"/>
</dbReference>
<name>A0A328UFV4_9FIRM</name>
<sequence length="686" mass="77170">MLNRGDILDHVYQIVGEIGAGGTGIIYKAYHLRLKRYVVVKKIKDEVAARVHARAEADILKRLKHTYLPQVYDFLEIDGGIYTVIDFIEGQSLDYYIKNGYKIQQRQLIIWARQLCEALAYLHAQAPPIIHSDIKPQNIMITTQGNVCLIDFNISLDGQGSSQISGLSAGYAPPEQYLNLEPLPQGDSSGATYRFRMHSPLDARSDIYSLGATLYHLISGVKPEKSTGPVTPLAQWNPPYSQALLDVVARMMRPDPNDRYQSAADLLRVFQNLRKLDRAYIRHHTAQHVTTIVFAVLLTGSLLLSFFGYRRMGAEKEDRYTQLVLQGEAAGESGDYEAAVALYDQAIELFSTKLPAYYQKLLAYERQGEYQACVQYGRAVLTNPGLEPEMANNPEQAADLYFMLGNAWFEQENYVKAAQYYQEAVARSAANPEYYRDYAISLARMQQTDEAKTVLEEAVACGLDTDSINLVKAELDLSAGQWQKAAQAFMEVVQSTASETLRQRAYILCARAYRLGQNPEQEIAVLEEARGTVAPEKSGPVLTALASAYMRRAQTEKGDLQADCTRALECYQLVLSQGNHSAAVRLNMAALYQMLAQYEEAEAILLELQAELPEDYRPYMRLAILYGTEENSKAEGQRDFTKVQENYEKAVAYYQKAKNEGISDAEMQVLETMMQQVIDGGWLYRD</sequence>
<gene>
    <name evidence="11" type="ORF">DPQ25_02465</name>
</gene>
<dbReference type="GO" id="GO:0004674">
    <property type="term" value="F:protein serine/threonine kinase activity"/>
    <property type="evidence" value="ECO:0007669"/>
    <property type="project" value="UniProtKB-EC"/>
</dbReference>
<keyword evidence="3" id="KW-0808">Transferase</keyword>
<dbReference type="Pfam" id="PF13432">
    <property type="entry name" value="TPR_16"/>
    <property type="match status" value="1"/>
</dbReference>
<dbReference type="InterPro" id="IPR008271">
    <property type="entry name" value="Ser/Thr_kinase_AS"/>
</dbReference>
<evidence type="ECO:0000256" key="6">
    <source>
        <dbReference type="ARBA" id="ARBA00022840"/>
    </source>
</evidence>
<dbReference type="PROSITE" id="PS50011">
    <property type="entry name" value="PROTEIN_KINASE_DOM"/>
    <property type="match status" value="1"/>
</dbReference>
<proteinExistence type="inferred from homology"/>
<dbReference type="InterPro" id="IPR050660">
    <property type="entry name" value="NEK_Ser/Thr_kinase"/>
</dbReference>
<dbReference type="PROSITE" id="PS00108">
    <property type="entry name" value="PROTEIN_KINASE_ST"/>
    <property type="match status" value="1"/>
</dbReference>
<dbReference type="Gene3D" id="1.10.510.10">
    <property type="entry name" value="Transferase(Phosphotransferase) domain 1"/>
    <property type="match status" value="1"/>
</dbReference>
<evidence type="ECO:0000256" key="7">
    <source>
        <dbReference type="PROSITE-ProRule" id="PRU00339"/>
    </source>
</evidence>
<keyword evidence="9" id="KW-0812">Transmembrane</keyword>
<dbReference type="CDD" id="cd14014">
    <property type="entry name" value="STKc_PknB_like"/>
    <property type="match status" value="1"/>
</dbReference>
<evidence type="ECO:0000313" key="11">
    <source>
        <dbReference type="EMBL" id="RAQ30388.1"/>
    </source>
</evidence>
<accession>A0A328UFV4</accession>
<organism evidence="11 12">
    <name type="scientific">Hydrogeniiclostridium mannosilyticum</name>
    <dbReference type="NCBI Taxonomy" id="2764322"/>
    <lineage>
        <taxon>Bacteria</taxon>
        <taxon>Bacillati</taxon>
        <taxon>Bacillota</taxon>
        <taxon>Clostridia</taxon>
        <taxon>Eubacteriales</taxon>
        <taxon>Acutalibacteraceae</taxon>
        <taxon>Hydrogeniiclostridium</taxon>
    </lineage>
</organism>
<dbReference type="PROSITE" id="PS00107">
    <property type="entry name" value="PROTEIN_KINASE_ATP"/>
    <property type="match status" value="1"/>
</dbReference>
<dbReference type="InterPro" id="IPR000719">
    <property type="entry name" value="Prot_kinase_dom"/>
</dbReference>
<dbReference type="AlphaFoldDB" id="A0A328UFV4"/>
<dbReference type="InterPro" id="IPR011009">
    <property type="entry name" value="Kinase-like_dom_sf"/>
</dbReference>
<feature type="repeat" description="TPR" evidence="7">
    <location>
        <begin position="398"/>
        <end position="431"/>
    </location>
</feature>
<evidence type="ECO:0000256" key="9">
    <source>
        <dbReference type="SAM" id="Phobius"/>
    </source>
</evidence>
<dbReference type="SUPFAM" id="SSF81901">
    <property type="entry name" value="HCP-like"/>
    <property type="match status" value="1"/>
</dbReference>
<keyword evidence="9" id="KW-0472">Membrane</keyword>
<feature type="binding site" evidence="8">
    <location>
        <position position="42"/>
    </location>
    <ligand>
        <name>ATP</name>
        <dbReference type="ChEBI" id="CHEBI:30616"/>
    </ligand>
</feature>
<dbReference type="Gene3D" id="1.25.40.10">
    <property type="entry name" value="Tetratricopeptide repeat domain"/>
    <property type="match status" value="2"/>
</dbReference>
<keyword evidence="4 8" id="KW-0547">Nucleotide-binding</keyword>
<dbReference type="SUPFAM" id="SSF56112">
    <property type="entry name" value="Protein kinase-like (PK-like)"/>
    <property type="match status" value="1"/>
</dbReference>
<evidence type="ECO:0000259" key="10">
    <source>
        <dbReference type="PROSITE" id="PS50011"/>
    </source>
</evidence>
<dbReference type="GO" id="GO:0005524">
    <property type="term" value="F:ATP binding"/>
    <property type="evidence" value="ECO:0007669"/>
    <property type="project" value="UniProtKB-UniRule"/>
</dbReference>
<dbReference type="SUPFAM" id="SSF48452">
    <property type="entry name" value="TPR-like"/>
    <property type="match status" value="1"/>
</dbReference>
<dbReference type="InterPro" id="IPR011990">
    <property type="entry name" value="TPR-like_helical_dom_sf"/>
</dbReference>
<comment type="caution">
    <text evidence="11">The sequence shown here is derived from an EMBL/GenBank/DDBJ whole genome shotgun (WGS) entry which is preliminary data.</text>
</comment>
<comment type="similarity">
    <text evidence="1">Belongs to the protein kinase superfamily. NEK Ser/Thr protein kinase family. NIMA subfamily.</text>
</comment>
<keyword evidence="12" id="KW-1185">Reference proteome</keyword>
<dbReference type="PANTHER" id="PTHR43671:SF13">
    <property type="entry name" value="SERINE_THREONINE-PROTEIN KINASE NEK2"/>
    <property type="match status" value="1"/>
</dbReference>
<evidence type="ECO:0000256" key="5">
    <source>
        <dbReference type="ARBA" id="ARBA00022777"/>
    </source>
</evidence>
<dbReference type="PANTHER" id="PTHR43671">
    <property type="entry name" value="SERINE/THREONINE-PROTEIN KINASE NEK"/>
    <property type="match status" value="1"/>
</dbReference>
<dbReference type="RefSeq" id="WP_112331585.1">
    <property type="nucleotide sequence ID" value="NZ_QLYR01000001.1"/>
</dbReference>
<dbReference type="Pfam" id="PF00069">
    <property type="entry name" value="Pkinase"/>
    <property type="match status" value="1"/>
</dbReference>
<dbReference type="Gene3D" id="3.30.200.20">
    <property type="entry name" value="Phosphorylase Kinase, domain 1"/>
    <property type="match status" value="1"/>
</dbReference>
<evidence type="ECO:0000256" key="4">
    <source>
        <dbReference type="ARBA" id="ARBA00022741"/>
    </source>
</evidence>
<dbReference type="PROSITE" id="PS50005">
    <property type="entry name" value="TPR"/>
    <property type="match status" value="1"/>
</dbReference>
<evidence type="ECO:0000256" key="2">
    <source>
        <dbReference type="ARBA" id="ARBA00012513"/>
    </source>
</evidence>